<dbReference type="GO" id="GO:0004672">
    <property type="term" value="F:protein kinase activity"/>
    <property type="evidence" value="ECO:0007669"/>
    <property type="project" value="InterPro"/>
</dbReference>
<comment type="caution">
    <text evidence="2">The sequence shown here is derived from an EMBL/GenBank/DDBJ whole genome shotgun (WGS) entry which is preliminary data.</text>
</comment>
<dbReference type="AlphaFoldDB" id="A0A2P4QC90"/>
<dbReference type="EMBL" id="AUPC02000063">
    <property type="protein sequence ID" value="POG75260.1"/>
    <property type="molecule type" value="Genomic_DNA"/>
</dbReference>
<evidence type="ECO:0000313" key="2">
    <source>
        <dbReference type="EMBL" id="POG75260.1"/>
    </source>
</evidence>
<evidence type="ECO:0000313" key="3">
    <source>
        <dbReference type="Proteomes" id="UP000018888"/>
    </source>
</evidence>
<dbReference type="SUPFAM" id="SSF56112">
    <property type="entry name" value="Protein kinase-like (PK-like)"/>
    <property type="match status" value="1"/>
</dbReference>
<sequence>IVLEYAEGGNFNKWMNNNFKNFSWFSKIITLLNISNGLKEIHQKRIFHRDLHTGNILFFTNSISKINIFGDNIFISDMGLCGEVDNTDKTKIYGVMPYVAPEVLRGIPYSQSADIYSFGMIMYFAATGRQPFTNCAHDKLLALDICNEIRPEINEQEAPKCYIDLMKKCWDSDPKNRPNSTII</sequence>
<organism evidence="2 3">
    <name type="scientific">Rhizophagus irregularis (strain DAOM 181602 / DAOM 197198 / MUCL 43194)</name>
    <name type="common">Arbuscular mycorrhizal fungus</name>
    <name type="synonym">Glomus intraradices</name>
    <dbReference type="NCBI Taxonomy" id="747089"/>
    <lineage>
        <taxon>Eukaryota</taxon>
        <taxon>Fungi</taxon>
        <taxon>Fungi incertae sedis</taxon>
        <taxon>Mucoromycota</taxon>
        <taxon>Glomeromycotina</taxon>
        <taxon>Glomeromycetes</taxon>
        <taxon>Glomerales</taxon>
        <taxon>Glomeraceae</taxon>
        <taxon>Rhizophagus</taxon>
    </lineage>
</organism>
<feature type="domain" description="Protein kinase" evidence="1">
    <location>
        <begin position="1"/>
        <end position="183"/>
    </location>
</feature>
<gene>
    <name evidence="2" type="ORF">GLOIN_2v1437282</name>
</gene>
<dbReference type="InterPro" id="IPR011009">
    <property type="entry name" value="Kinase-like_dom_sf"/>
</dbReference>
<feature type="non-terminal residue" evidence="2">
    <location>
        <position position="1"/>
    </location>
</feature>
<name>A0A2P4QC90_RHIID</name>
<dbReference type="InterPro" id="IPR000719">
    <property type="entry name" value="Prot_kinase_dom"/>
</dbReference>
<dbReference type="Pfam" id="PF00069">
    <property type="entry name" value="Pkinase"/>
    <property type="match status" value="1"/>
</dbReference>
<feature type="non-terminal residue" evidence="2">
    <location>
        <position position="183"/>
    </location>
</feature>
<protein>
    <submittedName>
        <fullName evidence="2">Kinase-like domain-containing protein</fullName>
    </submittedName>
</protein>
<dbReference type="Gene3D" id="1.10.510.10">
    <property type="entry name" value="Transferase(Phosphotransferase) domain 1"/>
    <property type="match status" value="1"/>
</dbReference>
<reference evidence="2 3" key="1">
    <citation type="journal article" date="2013" name="Proc. Natl. Acad. Sci. U.S.A.">
        <title>Genome of an arbuscular mycorrhizal fungus provides insight into the oldest plant symbiosis.</title>
        <authorList>
            <person name="Tisserant E."/>
            <person name="Malbreil M."/>
            <person name="Kuo A."/>
            <person name="Kohler A."/>
            <person name="Symeonidi A."/>
            <person name="Balestrini R."/>
            <person name="Charron P."/>
            <person name="Duensing N."/>
            <person name="Frei Dit Frey N."/>
            <person name="Gianinazzi-Pearson V."/>
            <person name="Gilbert L.B."/>
            <person name="Handa Y."/>
            <person name="Herr J.R."/>
            <person name="Hijri M."/>
            <person name="Koul R."/>
            <person name="Kawaguchi M."/>
            <person name="Krajinski F."/>
            <person name="Lammers P.J."/>
            <person name="Masclaux F.G."/>
            <person name="Murat C."/>
            <person name="Morin E."/>
            <person name="Ndikumana S."/>
            <person name="Pagni M."/>
            <person name="Petitpierre D."/>
            <person name="Requena N."/>
            <person name="Rosikiewicz P."/>
            <person name="Riley R."/>
            <person name="Saito K."/>
            <person name="San Clemente H."/>
            <person name="Shapiro H."/>
            <person name="van Tuinen D."/>
            <person name="Becard G."/>
            <person name="Bonfante P."/>
            <person name="Paszkowski U."/>
            <person name="Shachar-Hill Y.Y."/>
            <person name="Tuskan G.A."/>
            <person name="Young P.W."/>
            <person name="Sanders I.R."/>
            <person name="Henrissat B."/>
            <person name="Rensing S.A."/>
            <person name="Grigoriev I.V."/>
            <person name="Corradi N."/>
            <person name="Roux C."/>
            <person name="Martin F."/>
        </authorList>
    </citation>
    <scope>NUCLEOTIDE SEQUENCE [LARGE SCALE GENOMIC DNA]</scope>
    <source>
        <strain evidence="2 3">DAOM 197198</strain>
    </source>
</reference>
<dbReference type="PROSITE" id="PS50011">
    <property type="entry name" value="PROTEIN_KINASE_DOM"/>
    <property type="match status" value="1"/>
</dbReference>
<dbReference type="GO" id="GO:0005737">
    <property type="term" value="C:cytoplasm"/>
    <property type="evidence" value="ECO:0007669"/>
    <property type="project" value="TreeGrafter"/>
</dbReference>
<reference evidence="2 3" key="2">
    <citation type="journal article" date="2018" name="New Phytol.">
        <title>High intraspecific genome diversity in the model arbuscular mycorrhizal symbiont Rhizophagus irregularis.</title>
        <authorList>
            <person name="Chen E.C.H."/>
            <person name="Morin E."/>
            <person name="Beaudet D."/>
            <person name="Noel J."/>
            <person name="Yildirir G."/>
            <person name="Ndikumana S."/>
            <person name="Charron P."/>
            <person name="St-Onge C."/>
            <person name="Giorgi J."/>
            <person name="Kruger M."/>
            <person name="Marton T."/>
            <person name="Ropars J."/>
            <person name="Grigoriev I.V."/>
            <person name="Hainaut M."/>
            <person name="Henrissat B."/>
            <person name="Roux C."/>
            <person name="Martin F."/>
            <person name="Corradi N."/>
        </authorList>
    </citation>
    <scope>NUCLEOTIDE SEQUENCE [LARGE SCALE GENOMIC DNA]</scope>
    <source>
        <strain evidence="2 3">DAOM 197198</strain>
    </source>
</reference>
<proteinExistence type="predicted"/>
<dbReference type="Proteomes" id="UP000018888">
    <property type="component" value="Unassembled WGS sequence"/>
</dbReference>
<dbReference type="InterPro" id="IPR050167">
    <property type="entry name" value="Ser_Thr_protein_kinase"/>
</dbReference>
<dbReference type="GO" id="GO:0007165">
    <property type="term" value="P:signal transduction"/>
    <property type="evidence" value="ECO:0007669"/>
    <property type="project" value="TreeGrafter"/>
</dbReference>
<keyword evidence="3" id="KW-1185">Reference proteome</keyword>
<evidence type="ECO:0000259" key="1">
    <source>
        <dbReference type="PROSITE" id="PS50011"/>
    </source>
</evidence>
<accession>A0A2P4QC90</accession>
<dbReference type="PANTHER" id="PTHR23257">
    <property type="entry name" value="SERINE-THREONINE PROTEIN KINASE"/>
    <property type="match status" value="1"/>
</dbReference>
<dbReference type="GO" id="GO:0005524">
    <property type="term" value="F:ATP binding"/>
    <property type="evidence" value="ECO:0007669"/>
    <property type="project" value="InterPro"/>
</dbReference>